<organism evidence="9 10">
    <name type="scientific">Letharia lupina</name>
    <dbReference type="NCBI Taxonomy" id="560253"/>
    <lineage>
        <taxon>Eukaryota</taxon>
        <taxon>Fungi</taxon>
        <taxon>Dikarya</taxon>
        <taxon>Ascomycota</taxon>
        <taxon>Pezizomycotina</taxon>
        <taxon>Lecanoromycetes</taxon>
        <taxon>OSLEUM clade</taxon>
        <taxon>Lecanoromycetidae</taxon>
        <taxon>Lecanorales</taxon>
        <taxon>Lecanorineae</taxon>
        <taxon>Parmeliaceae</taxon>
        <taxon>Letharia</taxon>
    </lineage>
</organism>
<evidence type="ECO:0000256" key="5">
    <source>
        <dbReference type="ARBA" id="ARBA00038359"/>
    </source>
</evidence>
<evidence type="ECO:0000256" key="1">
    <source>
        <dbReference type="ARBA" id="ARBA00004141"/>
    </source>
</evidence>
<feature type="transmembrane region" description="Helical" evidence="7">
    <location>
        <begin position="168"/>
        <end position="192"/>
    </location>
</feature>
<feature type="transmembrane region" description="Helical" evidence="7">
    <location>
        <begin position="204"/>
        <end position="222"/>
    </location>
</feature>
<gene>
    <name evidence="9" type="ORF">HO133_009170</name>
</gene>
<comment type="similarity">
    <text evidence="5">Belongs to the SAT4 family.</text>
</comment>
<comment type="subcellular location">
    <subcellularLocation>
        <location evidence="1">Membrane</location>
        <topology evidence="1">Multi-pass membrane protein</topology>
    </subcellularLocation>
</comment>
<name>A0A8H6CMJ9_9LECA</name>
<evidence type="ECO:0000313" key="9">
    <source>
        <dbReference type="EMBL" id="KAF6226304.1"/>
    </source>
</evidence>
<evidence type="ECO:0000256" key="4">
    <source>
        <dbReference type="ARBA" id="ARBA00023136"/>
    </source>
</evidence>
<feature type="region of interest" description="Disordered" evidence="6">
    <location>
        <begin position="347"/>
        <end position="381"/>
    </location>
</feature>
<evidence type="ECO:0000256" key="3">
    <source>
        <dbReference type="ARBA" id="ARBA00022989"/>
    </source>
</evidence>
<dbReference type="AlphaFoldDB" id="A0A8H6CMJ9"/>
<dbReference type="PANTHER" id="PTHR33048">
    <property type="entry name" value="PTH11-LIKE INTEGRAL MEMBRANE PROTEIN (AFU_ORTHOLOGUE AFUA_5G11245)"/>
    <property type="match status" value="1"/>
</dbReference>
<sequence>MANDEGNWGPAILALTIAFLVVVLISLFLRILTRVWIVHQFWYDDVAIILAVLGTTIGAGLDFKEVNYGFGKHQQFLSPHNLQEFRKYTYGEWIQTFATLMWTKVSICLFLMRLPNSKALLLPLQCAVAFLLFSNTILTVVWIMQCQPIHAAWDNRGTCMSREAKESIILAQAVISVISDFAFAAFPILFLWRVQIDLRTKIGLWVLMCLGFITGACCLVRTVLNSQSVPLDGTYNGIINWLWRLFEVQVGIIAACIPTLRPLYLWVMRRVGGDTQGLDTNIKFPLTNDPKSWVENVGEGTENGSDTAMNDLDHDHDHDHIHGHGHQRKDTMTDDLIREGILVSKPMNTSVRMDSAHSEEASEDPRLENEMQKYGIDDSFV</sequence>
<dbReference type="RefSeq" id="XP_037154857.1">
    <property type="nucleotide sequence ID" value="XM_037300031.1"/>
</dbReference>
<feature type="transmembrane region" description="Helical" evidence="7">
    <location>
        <begin position="242"/>
        <end position="260"/>
    </location>
</feature>
<dbReference type="Pfam" id="PF20684">
    <property type="entry name" value="Fung_rhodopsin"/>
    <property type="match status" value="1"/>
</dbReference>
<evidence type="ECO:0000256" key="2">
    <source>
        <dbReference type="ARBA" id="ARBA00022692"/>
    </source>
</evidence>
<accession>A0A8H6CMJ9</accession>
<dbReference type="Proteomes" id="UP000593566">
    <property type="component" value="Unassembled WGS sequence"/>
</dbReference>
<keyword evidence="4 7" id="KW-0472">Membrane</keyword>
<dbReference type="InterPro" id="IPR052337">
    <property type="entry name" value="SAT4-like"/>
</dbReference>
<dbReference type="GO" id="GO:0016020">
    <property type="term" value="C:membrane"/>
    <property type="evidence" value="ECO:0007669"/>
    <property type="project" value="UniProtKB-SubCell"/>
</dbReference>
<keyword evidence="10" id="KW-1185">Reference proteome</keyword>
<feature type="transmembrane region" description="Helical" evidence="7">
    <location>
        <begin position="12"/>
        <end position="29"/>
    </location>
</feature>
<proteinExistence type="inferred from homology"/>
<feature type="transmembrane region" description="Helical" evidence="7">
    <location>
        <begin position="119"/>
        <end position="144"/>
    </location>
</feature>
<evidence type="ECO:0000259" key="8">
    <source>
        <dbReference type="Pfam" id="PF20684"/>
    </source>
</evidence>
<dbReference type="EMBL" id="JACCJB010000006">
    <property type="protein sequence ID" value="KAF6226304.1"/>
    <property type="molecule type" value="Genomic_DNA"/>
</dbReference>
<feature type="domain" description="Rhodopsin" evidence="8">
    <location>
        <begin position="29"/>
        <end position="264"/>
    </location>
</feature>
<evidence type="ECO:0000313" key="10">
    <source>
        <dbReference type="Proteomes" id="UP000593566"/>
    </source>
</evidence>
<keyword evidence="2 7" id="KW-0812">Transmembrane</keyword>
<comment type="caution">
    <text evidence="9">The sequence shown here is derived from an EMBL/GenBank/DDBJ whole genome shotgun (WGS) entry which is preliminary data.</text>
</comment>
<feature type="compositionally biased region" description="Basic and acidic residues" evidence="6">
    <location>
        <begin position="354"/>
        <end position="371"/>
    </location>
</feature>
<dbReference type="InterPro" id="IPR049326">
    <property type="entry name" value="Rhodopsin_dom_fungi"/>
</dbReference>
<dbReference type="GeneID" id="59337565"/>
<dbReference type="PANTHER" id="PTHR33048:SF47">
    <property type="entry name" value="INTEGRAL MEMBRANE PROTEIN-RELATED"/>
    <property type="match status" value="1"/>
</dbReference>
<feature type="transmembrane region" description="Helical" evidence="7">
    <location>
        <begin position="41"/>
        <end position="61"/>
    </location>
</feature>
<protein>
    <recommendedName>
        <fullName evidence="8">Rhodopsin domain-containing protein</fullName>
    </recommendedName>
</protein>
<keyword evidence="3 7" id="KW-1133">Transmembrane helix</keyword>
<reference evidence="9 10" key="1">
    <citation type="journal article" date="2020" name="Genomics">
        <title>Complete, high-quality genomes from long-read metagenomic sequencing of two wolf lichen thalli reveals enigmatic genome architecture.</title>
        <authorList>
            <person name="McKenzie S.K."/>
            <person name="Walston R.F."/>
            <person name="Allen J.L."/>
        </authorList>
    </citation>
    <scope>NUCLEOTIDE SEQUENCE [LARGE SCALE GENOMIC DNA]</scope>
    <source>
        <strain evidence="9">WasteWater1</strain>
    </source>
</reference>
<feature type="transmembrane region" description="Helical" evidence="7">
    <location>
        <begin position="93"/>
        <end position="112"/>
    </location>
</feature>
<evidence type="ECO:0000256" key="6">
    <source>
        <dbReference type="SAM" id="MobiDB-lite"/>
    </source>
</evidence>
<evidence type="ECO:0000256" key="7">
    <source>
        <dbReference type="SAM" id="Phobius"/>
    </source>
</evidence>